<proteinExistence type="predicted"/>
<evidence type="ECO:0000313" key="1">
    <source>
        <dbReference type="EMBL" id="SEB49641.1"/>
    </source>
</evidence>
<name>A0A1H4JTP0_9MICO</name>
<dbReference type="STRING" id="640635.SAMN04489806_0858"/>
<dbReference type="RefSeq" id="WP_143033949.1">
    <property type="nucleotide sequence ID" value="NZ_FNRY01000001.1"/>
</dbReference>
<evidence type="ECO:0000313" key="2">
    <source>
        <dbReference type="Proteomes" id="UP000199183"/>
    </source>
</evidence>
<keyword evidence="2" id="KW-1185">Reference proteome</keyword>
<dbReference type="EMBL" id="FNRY01000001">
    <property type="protein sequence ID" value="SEB49641.1"/>
    <property type="molecule type" value="Genomic_DNA"/>
</dbReference>
<dbReference type="AlphaFoldDB" id="A0A1H4JTP0"/>
<accession>A0A1H4JTP0</accession>
<dbReference type="Proteomes" id="UP000199183">
    <property type="component" value="Unassembled WGS sequence"/>
</dbReference>
<gene>
    <name evidence="1" type="ORF">SAMN04489806_0858</name>
</gene>
<protein>
    <submittedName>
        <fullName evidence="1">Uncharacterized protein</fullName>
    </submittedName>
</protein>
<reference evidence="1 2" key="1">
    <citation type="submission" date="2016-10" db="EMBL/GenBank/DDBJ databases">
        <authorList>
            <person name="de Groot N.N."/>
        </authorList>
    </citation>
    <scope>NUCLEOTIDE SEQUENCE [LARGE SCALE GENOMIC DNA]</scope>
    <source>
        <strain evidence="1 2">DSM 21799</strain>
    </source>
</reference>
<sequence length="194" mass="21131">MMITLDVNHDAMLWTPVPLEYPFGPYANKDDWADAVADAYSVGTTDPAAIRDSLVAYARSIPAEPWEGLYDMFWYMSDPFKMPLIAKVYLGPGVLLEQQSLSELGGAYDADAVRPPIVDELGSEAFGQVTRVVRYTKDESSGRLIMHVSFIGQKAGFVVMIDAATPDLDYGTLAIDDLAALMESCVFGDDGTGD</sequence>
<organism evidence="1 2">
    <name type="scientific">Paramicrobacterium humi</name>
    <dbReference type="NCBI Taxonomy" id="640635"/>
    <lineage>
        <taxon>Bacteria</taxon>
        <taxon>Bacillati</taxon>
        <taxon>Actinomycetota</taxon>
        <taxon>Actinomycetes</taxon>
        <taxon>Micrococcales</taxon>
        <taxon>Microbacteriaceae</taxon>
        <taxon>Paramicrobacterium</taxon>
    </lineage>
</organism>
<dbReference type="OrthoDB" id="5075114at2"/>